<accession>A0A7R7I025</accession>
<dbReference type="Proteomes" id="UP000611640">
    <property type="component" value="Chromosome"/>
</dbReference>
<dbReference type="EMBL" id="AP023355">
    <property type="protein sequence ID" value="BCJ38029.1"/>
    <property type="molecule type" value="Genomic_DNA"/>
</dbReference>
<dbReference type="PANTHER" id="PTHR43861">
    <property type="entry name" value="TRANS-ACONITATE 2-METHYLTRANSFERASE-RELATED"/>
    <property type="match status" value="1"/>
</dbReference>
<dbReference type="Gene3D" id="3.40.50.150">
    <property type="entry name" value="Vaccinia Virus protein VP39"/>
    <property type="match status" value="1"/>
</dbReference>
<dbReference type="CDD" id="cd02440">
    <property type="entry name" value="AdoMet_MTases"/>
    <property type="match status" value="1"/>
</dbReference>
<organism evidence="3 4">
    <name type="scientific">Actinocatenispora thailandica</name>
    <dbReference type="NCBI Taxonomy" id="227318"/>
    <lineage>
        <taxon>Bacteria</taxon>
        <taxon>Bacillati</taxon>
        <taxon>Actinomycetota</taxon>
        <taxon>Actinomycetes</taxon>
        <taxon>Micromonosporales</taxon>
        <taxon>Micromonosporaceae</taxon>
        <taxon>Actinocatenispora</taxon>
    </lineage>
</organism>
<evidence type="ECO:0000259" key="2">
    <source>
        <dbReference type="Pfam" id="PF08242"/>
    </source>
</evidence>
<feature type="domain" description="Methyltransferase type 12" evidence="2">
    <location>
        <begin position="45"/>
        <end position="133"/>
    </location>
</feature>
<dbReference type="PANTHER" id="PTHR43861:SF3">
    <property type="entry name" value="PUTATIVE (AFU_ORTHOLOGUE AFUA_2G14390)-RELATED"/>
    <property type="match status" value="1"/>
</dbReference>
<gene>
    <name evidence="3" type="ORF">Athai_55320</name>
</gene>
<dbReference type="Pfam" id="PF08242">
    <property type="entry name" value="Methyltransf_12"/>
    <property type="match status" value="1"/>
</dbReference>
<evidence type="ECO:0000313" key="4">
    <source>
        <dbReference type="Proteomes" id="UP000611640"/>
    </source>
</evidence>
<evidence type="ECO:0000313" key="3">
    <source>
        <dbReference type="EMBL" id="BCJ38029.1"/>
    </source>
</evidence>
<proteinExistence type="predicted"/>
<dbReference type="GO" id="GO:0008168">
    <property type="term" value="F:methyltransferase activity"/>
    <property type="evidence" value="ECO:0007669"/>
    <property type="project" value="UniProtKB-KW"/>
</dbReference>
<dbReference type="InterPro" id="IPR029063">
    <property type="entry name" value="SAM-dependent_MTases_sf"/>
</dbReference>
<name>A0A7R7I025_9ACTN</name>
<evidence type="ECO:0000256" key="1">
    <source>
        <dbReference type="ARBA" id="ARBA00022679"/>
    </source>
</evidence>
<dbReference type="KEGG" id="atl:Athai_55320"/>
<protein>
    <submittedName>
        <fullName evidence="3">Methyltransferase</fullName>
    </submittedName>
</protein>
<dbReference type="RefSeq" id="WP_203964132.1">
    <property type="nucleotide sequence ID" value="NZ_AP023355.1"/>
</dbReference>
<dbReference type="GO" id="GO:0032259">
    <property type="term" value="P:methylation"/>
    <property type="evidence" value="ECO:0007669"/>
    <property type="project" value="UniProtKB-KW"/>
</dbReference>
<keyword evidence="3" id="KW-0489">Methyltransferase</keyword>
<dbReference type="SUPFAM" id="SSF53335">
    <property type="entry name" value="S-adenosyl-L-methionine-dependent methyltransferases"/>
    <property type="match status" value="1"/>
</dbReference>
<reference evidence="3 4" key="1">
    <citation type="submission" date="2020-08" db="EMBL/GenBank/DDBJ databases">
        <title>Whole genome shotgun sequence of Actinocatenispora thailandica NBRC 105041.</title>
        <authorList>
            <person name="Komaki H."/>
            <person name="Tamura T."/>
        </authorList>
    </citation>
    <scope>NUCLEOTIDE SEQUENCE [LARGE SCALE GENOMIC DNA]</scope>
    <source>
        <strain evidence="3 4">NBRC 105041</strain>
    </source>
</reference>
<keyword evidence="4" id="KW-1185">Reference proteome</keyword>
<dbReference type="InterPro" id="IPR013217">
    <property type="entry name" value="Methyltransf_12"/>
</dbReference>
<keyword evidence="1" id="KW-0808">Transferase</keyword>
<sequence>MPTGYSFDNAGAAGARQLDQLSEAFDGHTTSVLTEYGVGRGWRCLDIGAGAGSIAGWLADRVGPQGHVTATDVKPQYLTERDNLTVLTHDIGSDPVPAGEYDLIHARMVFVHLPNRQEVLARLVSALRPGGLIVVSDCDCRERDPILAAPDPAAAKTFELFNDLIRDLGWRNGADLGWTRYTYSAMRAAGLLPDRTVVFGRSWAGGSAGCGLYQALAYQIEPVLRAGGMTDEQIAELHRLLDDPGFVLSAWLMHTTVGRRPGPVVPAGRRQGGS</sequence>
<dbReference type="AlphaFoldDB" id="A0A7R7I025"/>